<keyword evidence="1" id="KW-0812">Transmembrane</keyword>
<evidence type="ECO:0000313" key="4">
    <source>
        <dbReference type="Proteomes" id="UP000184184"/>
    </source>
</evidence>
<protein>
    <submittedName>
        <fullName evidence="3">Lon protease (S16) C-terminal proteolytic domain-containing protein</fullName>
    </submittedName>
</protein>
<dbReference type="PRINTS" id="PR00830">
    <property type="entry name" value="ENDOLAPTASE"/>
</dbReference>
<keyword evidence="1" id="KW-0472">Membrane</keyword>
<dbReference type="GO" id="GO:0006508">
    <property type="term" value="P:proteolysis"/>
    <property type="evidence" value="ECO:0007669"/>
    <property type="project" value="UniProtKB-KW"/>
</dbReference>
<evidence type="ECO:0000259" key="2">
    <source>
        <dbReference type="Pfam" id="PF05362"/>
    </source>
</evidence>
<dbReference type="STRING" id="1027249.SAMN05216179_0506"/>
<sequence>MEMLMNKNRNAPFWFVCIIYFTELYYYLSGMIDTFLFVFLLLANFIVLLFFNSKIWKLSVLERPFLISLSLALFIFGFDFPVPFLNPYPYIITTYNEPEQIIEDTEIYSLGVSYINITYVNDKQELIQIVEADPKKYEVRKISNKNKYINKNTRIFKMLGIPIQSEFNKMSKAVTEYLDTTPPSIKEYFKREKMYGNSSGLSLILSAMISQGEIENNIPIAVTGAIDKDGEVYPIGSLKEKMLISVDAGFELMMLPTENLQEAKEIQKAYNLPLEVINVDNVAEAKELIKELNSKS</sequence>
<feature type="transmembrane region" description="Helical" evidence="1">
    <location>
        <begin position="65"/>
        <end position="85"/>
    </location>
</feature>
<gene>
    <name evidence="3" type="ORF">SAMN05216179_0506</name>
</gene>
<name>A0A1M7JXJ1_9BACI</name>
<organism evidence="3 4">
    <name type="scientific">Gracilibacillus kekensis</name>
    <dbReference type="NCBI Taxonomy" id="1027249"/>
    <lineage>
        <taxon>Bacteria</taxon>
        <taxon>Bacillati</taxon>
        <taxon>Bacillota</taxon>
        <taxon>Bacilli</taxon>
        <taxon>Bacillales</taxon>
        <taxon>Bacillaceae</taxon>
        <taxon>Gracilibacillus</taxon>
    </lineage>
</organism>
<keyword evidence="3" id="KW-0378">Hydrolase</keyword>
<feature type="transmembrane region" description="Helical" evidence="1">
    <location>
        <begin position="12"/>
        <end position="28"/>
    </location>
</feature>
<dbReference type="Gene3D" id="3.30.230.10">
    <property type="match status" value="1"/>
</dbReference>
<dbReference type="Pfam" id="PF05362">
    <property type="entry name" value="Lon_C"/>
    <property type="match status" value="1"/>
</dbReference>
<evidence type="ECO:0000256" key="1">
    <source>
        <dbReference type="SAM" id="Phobius"/>
    </source>
</evidence>
<proteinExistence type="predicted"/>
<dbReference type="GO" id="GO:0004176">
    <property type="term" value="F:ATP-dependent peptidase activity"/>
    <property type="evidence" value="ECO:0007669"/>
    <property type="project" value="InterPro"/>
</dbReference>
<dbReference type="EMBL" id="FRCZ01000001">
    <property type="protein sequence ID" value="SHM57736.1"/>
    <property type="molecule type" value="Genomic_DNA"/>
</dbReference>
<dbReference type="InterPro" id="IPR008269">
    <property type="entry name" value="Lon_proteolytic"/>
</dbReference>
<feature type="domain" description="Lon proteolytic" evidence="2">
    <location>
        <begin position="196"/>
        <end position="285"/>
    </location>
</feature>
<feature type="transmembrane region" description="Helical" evidence="1">
    <location>
        <begin position="34"/>
        <end position="53"/>
    </location>
</feature>
<dbReference type="Proteomes" id="UP000184184">
    <property type="component" value="Unassembled WGS sequence"/>
</dbReference>
<accession>A0A1M7JXJ1</accession>
<dbReference type="InterPro" id="IPR014721">
    <property type="entry name" value="Ribsml_uS5_D2-typ_fold_subgr"/>
</dbReference>
<dbReference type="SUPFAM" id="SSF54211">
    <property type="entry name" value="Ribosomal protein S5 domain 2-like"/>
    <property type="match status" value="1"/>
</dbReference>
<evidence type="ECO:0000313" key="3">
    <source>
        <dbReference type="EMBL" id="SHM57736.1"/>
    </source>
</evidence>
<reference evidence="3 4" key="1">
    <citation type="submission" date="2016-11" db="EMBL/GenBank/DDBJ databases">
        <authorList>
            <person name="Jaros S."/>
            <person name="Januszkiewicz K."/>
            <person name="Wedrychowicz H."/>
        </authorList>
    </citation>
    <scope>NUCLEOTIDE SEQUENCE [LARGE SCALE GENOMIC DNA]</scope>
    <source>
        <strain evidence="3 4">CGMCC 1.10681</strain>
    </source>
</reference>
<keyword evidence="3" id="KW-0645">Protease</keyword>
<dbReference type="GO" id="GO:0004252">
    <property type="term" value="F:serine-type endopeptidase activity"/>
    <property type="evidence" value="ECO:0007669"/>
    <property type="project" value="InterPro"/>
</dbReference>
<keyword evidence="4" id="KW-1185">Reference proteome</keyword>
<dbReference type="AlphaFoldDB" id="A0A1M7JXJ1"/>
<dbReference type="RefSeq" id="WP_073199328.1">
    <property type="nucleotide sequence ID" value="NZ_FRCZ01000001.1"/>
</dbReference>
<keyword evidence="1" id="KW-1133">Transmembrane helix</keyword>
<dbReference type="InterPro" id="IPR020568">
    <property type="entry name" value="Ribosomal_Su5_D2-typ_SF"/>
</dbReference>